<dbReference type="RefSeq" id="WP_015352259.1">
    <property type="nucleotide sequence ID" value="NC_020126.1"/>
</dbReference>
<dbReference type="STRING" id="1278073.MYSTI_06732"/>
<evidence type="ECO:0000256" key="1">
    <source>
        <dbReference type="SAM" id="SignalP"/>
    </source>
</evidence>
<organism evidence="2 3">
    <name type="scientific">Myxococcus stipitatus (strain DSM 14675 / JCM 12634 / Mx s8)</name>
    <dbReference type="NCBI Taxonomy" id="1278073"/>
    <lineage>
        <taxon>Bacteria</taxon>
        <taxon>Pseudomonadati</taxon>
        <taxon>Myxococcota</taxon>
        <taxon>Myxococcia</taxon>
        <taxon>Myxococcales</taxon>
        <taxon>Cystobacterineae</taxon>
        <taxon>Myxococcaceae</taxon>
        <taxon>Myxococcus</taxon>
    </lineage>
</organism>
<name>L7UJE2_MYXSD</name>
<evidence type="ECO:0000313" key="2">
    <source>
        <dbReference type="EMBL" id="AGC48005.1"/>
    </source>
</evidence>
<keyword evidence="1" id="KW-0732">Signal</keyword>
<gene>
    <name evidence="2" type="ordered locus">MYSTI_06732</name>
</gene>
<reference evidence="2 3" key="1">
    <citation type="journal article" date="2013" name="Genome Announc.">
        <title>Complete genome sequence of Myxococcus stipitatus strain DSM 14675, a fruiting myxobacterium.</title>
        <authorList>
            <person name="Huntley S."/>
            <person name="Kneip S."/>
            <person name="Treuner-Lange A."/>
            <person name="Sogaard-Andersen L."/>
        </authorList>
    </citation>
    <scope>NUCLEOTIDE SEQUENCE [LARGE SCALE GENOMIC DNA]</scope>
    <source>
        <strain evidence="3">DSM 14675 / JCM 12634 / Mx s8</strain>
    </source>
</reference>
<proteinExistence type="predicted"/>
<dbReference type="PATRIC" id="fig|1278073.3.peg.6835"/>
<dbReference type="KEGG" id="msd:MYSTI_06732"/>
<feature type="chain" id="PRO_5003984521" evidence="1">
    <location>
        <begin position="30"/>
        <end position="416"/>
    </location>
</feature>
<feature type="signal peptide" evidence="1">
    <location>
        <begin position="1"/>
        <end position="29"/>
    </location>
</feature>
<dbReference type="Proteomes" id="UP000011131">
    <property type="component" value="Chromosome"/>
</dbReference>
<dbReference type="OrthoDB" id="5489840at2"/>
<dbReference type="EMBL" id="CP004025">
    <property type="protein sequence ID" value="AGC48005.1"/>
    <property type="molecule type" value="Genomic_DNA"/>
</dbReference>
<dbReference type="AlphaFoldDB" id="L7UJE2"/>
<sequence length="416" mass="45107">MPLNRSPAPAPTLAVLALAVALTSSAAGAQQPTPLEDNRRITDGYIAIAYELGAILDPTLEPGGSSAVRPTWFTFAPHASRTGGEGMFGAAVARRIINAARGGPSLTVTQALARAGLDTQLHSTTRKVALELVLQGIPVDASASLAAVITSLNGAALLDVRTFATTVARAASLYWMAPRFWPLDKVECIVITLERTLHEGNVAIYTDIGGSGRLFLEWRHDAGGDVTAEQVLAGFTLVDAVPEEAVEAYNFALAHASDTPRPHQFDELFPSMHYKSLLVAAFALYEKARVAPTPEERDALIAMGTNYIAWREQHDMAEPVFSPEVPRPDEVSRVALLQALTPLLRTHFGTVVWNYADYAYSQPDRDGSPLTSQPTEYNWAVFQDRWMGILFAFDQGYLQPTGLWQMPKPLPDPNGS</sequence>
<accession>L7UJE2</accession>
<dbReference type="HOGENOM" id="CLU_696032_0_0_7"/>
<keyword evidence="3" id="KW-1185">Reference proteome</keyword>
<protein>
    <submittedName>
        <fullName evidence="2">Uncharacterized protein</fullName>
    </submittedName>
</protein>
<evidence type="ECO:0000313" key="3">
    <source>
        <dbReference type="Proteomes" id="UP000011131"/>
    </source>
</evidence>